<comment type="caution">
    <text evidence="6">The sequence shown here is derived from an EMBL/GenBank/DDBJ whole genome shotgun (WGS) entry which is preliminary data.</text>
</comment>
<evidence type="ECO:0000259" key="5">
    <source>
        <dbReference type="Pfam" id="PF04073"/>
    </source>
</evidence>
<dbReference type="InterPro" id="IPR007214">
    <property type="entry name" value="YbaK/aa-tRNA-synth-assoc-dom"/>
</dbReference>
<dbReference type="Gene3D" id="3.90.960.10">
    <property type="entry name" value="YbaK/aminoacyl-tRNA synthetase-associated domain"/>
    <property type="match status" value="1"/>
</dbReference>
<dbReference type="InterPro" id="IPR036754">
    <property type="entry name" value="YbaK/aa-tRNA-synt-asso_dom_sf"/>
</dbReference>
<dbReference type="PANTHER" id="PTHR30411:SF0">
    <property type="entry name" value="CYS-TRNA(PRO)_CYS-TRNA(CYS) DEACYLASE YBAK"/>
    <property type="match status" value="1"/>
</dbReference>
<gene>
    <name evidence="6" type="ORF">GX356_04235</name>
</gene>
<reference evidence="6 7" key="1">
    <citation type="journal article" date="2020" name="Biotechnol. Biofuels">
        <title>New insights from the biogas microbiome by comprehensive genome-resolved metagenomics of nearly 1600 species originating from multiple anaerobic digesters.</title>
        <authorList>
            <person name="Campanaro S."/>
            <person name="Treu L."/>
            <person name="Rodriguez-R L.M."/>
            <person name="Kovalovszki A."/>
            <person name="Ziels R.M."/>
            <person name="Maus I."/>
            <person name="Zhu X."/>
            <person name="Kougias P.G."/>
            <person name="Basile A."/>
            <person name="Luo G."/>
            <person name="Schluter A."/>
            <person name="Konstantinidis K.T."/>
            <person name="Angelidaki I."/>
        </authorList>
    </citation>
    <scope>NUCLEOTIDE SEQUENCE [LARGE SCALE GENOMIC DNA]</scope>
    <source>
        <strain evidence="6">AS23ysBPME_344</strain>
    </source>
</reference>
<name>A0A7X8MV28_9CORY</name>
<dbReference type="GO" id="GO:0016829">
    <property type="term" value="F:lyase activity"/>
    <property type="evidence" value="ECO:0007669"/>
    <property type="project" value="UniProtKB-KW"/>
</dbReference>
<dbReference type="SUPFAM" id="SSF55826">
    <property type="entry name" value="YbaK/ProRS associated domain"/>
    <property type="match status" value="1"/>
</dbReference>
<dbReference type="EC" id="4.2.-.-" evidence="4"/>
<dbReference type="PIRSF" id="PIRSF006181">
    <property type="entry name" value="EbsC_YbaK"/>
    <property type="match status" value="1"/>
</dbReference>
<protein>
    <recommendedName>
        <fullName evidence="4">Cys-tRNA(Pro)/Cys-tRNA(Cys) deacylase</fullName>
        <ecNumber evidence="4">4.2.-.-</ecNumber>
    </recommendedName>
</protein>
<organism evidence="6 7">
    <name type="scientific">Corynebacterium pollutisoli</name>
    <dbReference type="NCBI Taxonomy" id="1610489"/>
    <lineage>
        <taxon>Bacteria</taxon>
        <taxon>Bacillati</taxon>
        <taxon>Actinomycetota</taxon>
        <taxon>Actinomycetes</taxon>
        <taxon>Mycobacteriales</taxon>
        <taxon>Corynebacteriaceae</taxon>
        <taxon>Corynebacterium</taxon>
    </lineage>
</organism>
<dbReference type="PANTHER" id="PTHR30411">
    <property type="entry name" value="CYTOPLASMIC PROTEIN"/>
    <property type="match status" value="1"/>
</dbReference>
<dbReference type="OrthoDB" id="9809296at2"/>
<evidence type="ECO:0000313" key="7">
    <source>
        <dbReference type="Proteomes" id="UP000568696"/>
    </source>
</evidence>
<comment type="similarity">
    <text evidence="1 4">Belongs to the prolyl-tRNA editing family. YbaK/EbsC subfamily.</text>
</comment>
<dbReference type="Proteomes" id="UP000568696">
    <property type="component" value="Unassembled WGS sequence"/>
</dbReference>
<evidence type="ECO:0000256" key="4">
    <source>
        <dbReference type="PIRNR" id="PIRNR006181"/>
    </source>
</evidence>
<dbReference type="EMBL" id="JAAYSN010000106">
    <property type="protein sequence ID" value="NLP38915.1"/>
    <property type="molecule type" value="Genomic_DNA"/>
</dbReference>
<dbReference type="GO" id="GO:0002161">
    <property type="term" value="F:aminoacyl-tRNA deacylase activity"/>
    <property type="evidence" value="ECO:0007669"/>
    <property type="project" value="InterPro"/>
</dbReference>
<evidence type="ECO:0000256" key="2">
    <source>
        <dbReference type="ARBA" id="ARBA00022917"/>
    </source>
</evidence>
<dbReference type="InterPro" id="IPR004369">
    <property type="entry name" value="Prolyl-tRNA_editing_YbaK/EbsC"/>
</dbReference>
<evidence type="ECO:0000256" key="3">
    <source>
        <dbReference type="ARBA" id="ARBA00023239"/>
    </source>
</evidence>
<dbReference type="CDD" id="cd00002">
    <property type="entry name" value="YbaK_deacylase"/>
    <property type="match status" value="1"/>
</dbReference>
<accession>A0A7X8MV28</accession>
<dbReference type="Pfam" id="PF04073">
    <property type="entry name" value="tRNA_edit"/>
    <property type="match status" value="1"/>
</dbReference>
<proteinExistence type="inferred from homology"/>
<dbReference type="GO" id="GO:0006412">
    <property type="term" value="P:translation"/>
    <property type="evidence" value="ECO:0007669"/>
    <property type="project" value="UniProtKB-KW"/>
</dbReference>
<sequence length="167" mass="16984">MRAGSFHHSGVPTPAVHTLIDAAVPHRLHTFDSGTSDFGAHAAAALAADDVDPGLILKTLIIDTGRGLAVCCIPVTHTLSLKKAAAALGCKSATMADPRKAQRSTGYVPGGISPLGQKNPLPTVIDAGVEKQETVYVSGGRRGLDIALAPGDLARLTGAQFSAISSA</sequence>
<keyword evidence="2 4" id="KW-0648">Protein biosynthesis</keyword>
<evidence type="ECO:0000256" key="1">
    <source>
        <dbReference type="ARBA" id="ARBA00009798"/>
    </source>
</evidence>
<dbReference type="AlphaFoldDB" id="A0A7X8MV28"/>
<evidence type="ECO:0000313" key="6">
    <source>
        <dbReference type="EMBL" id="NLP38915.1"/>
    </source>
</evidence>
<keyword evidence="3 4" id="KW-0456">Lyase</keyword>
<feature type="domain" description="YbaK/aminoacyl-tRNA synthetase-associated" evidence="5">
    <location>
        <begin position="42"/>
        <end position="156"/>
    </location>
</feature>